<keyword evidence="8" id="KW-1185">Reference proteome</keyword>
<feature type="transmembrane region" description="Helical" evidence="6">
    <location>
        <begin position="68"/>
        <end position="89"/>
    </location>
</feature>
<feature type="transmembrane region" description="Helical" evidence="6">
    <location>
        <begin position="116"/>
        <end position="135"/>
    </location>
</feature>
<dbReference type="PANTHER" id="PTHR30086:SF20">
    <property type="entry name" value="ARGININE EXPORTER PROTEIN ARGO-RELATED"/>
    <property type="match status" value="1"/>
</dbReference>
<dbReference type="InterPro" id="IPR001123">
    <property type="entry name" value="LeuE-type"/>
</dbReference>
<reference evidence="8" key="1">
    <citation type="submission" date="2019-03" db="EMBL/GenBank/DDBJ databases">
        <title>Weissella sp. 26KH-42 Genome sequencing.</title>
        <authorList>
            <person name="Heo J."/>
            <person name="Kim S.-J."/>
            <person name="Kim J.-S."/>
            <person name="Hong S.-B."/>
            <person name="Kwon S.-W."/>
        </authorList>
    </citation>
    <scope>NUCLEOTIDE SEQUENCE [LARGE SCALE GENOMIC DNA]</scope>
    <source>
        <strain evidence="8">26KH-42</strain>
    </source>
</reference>
<feature type="transmembrane region" description="Helical" evidence="6">
    <location>
        <begin position="6"/>
        <end position="26"/>
    </location>
</feature>
<feature type="transmembrane region" description="Helical" evidence="6">
    <location>
        <begin position="155"/>
        <end position="178"/>
    </location>
</feature>
<dbReference type="RefSeq" id="WP_133364250.1">
    <property type="nucleotide sequence ID" value="NZ_CP037940.1"/>
</dbReference>
<keyword evidence="5 6" id="KW-0472">Membrane</keyword>
<protein>
    <submittedName>
        <fullName evidence="7">Amino acid transporter</fullName>
    </submittedName>
</protein>
<gene>
    <name evidence="7" type="ORF">EQG49_12270</name>
</gene>
<dbReference type="PANTHER" id="PTHR30086">
    <property type="entry name" value="ARGININE EXPORTER PROTEIN ARGO"/>
    <property type="match status" value="1"/>
</dbReference>
<dbReference type="EMBL" id="CP037940">
    <property type="protein sequence ID" value="QBO37173.1"/>
    <property type="molecule type" value="Genomic_DNA"/>
</dbReference>
<keyword evidence="3 6" id="KW-0812">Transmembrane</keyword>
<dbReference type="GO" id="GO:0015171">
    <property type="term" value="F:amino acid transmembrane transporter activity"/>
    <property type="evidence" value="ECO:0007669"/>
    <property type="project" value="TreeGrafter"/>
</dbReference>
<evidence type="ECO:0000313" key="8">
    <source>
        <dbReference type="Proteomes" id="UP000292886"/>
    </source>
</evidence>
<keyword evidence="4 6" id="KW-1133">Transmembrane helix</keyword>
<dbReference type="Proteomes" id="UP000292886">
    <property type="component" value="Chromosome"/>
</dbReference>
<evidence type="ECO:0000256" key="2">
    <source>
        <dbReference type="ARBA" id="ARBA00022475"/>
    </source>
</evidence>
<organism evidence="7 8">
    <name type="scientific">Periweissella cryptocerci</name>
    <dbReference type="NCBI Taxonomy" id="2506420"/>
    <lineage>
        <taxon>Bacteria</taxon>
        <taxon>Bacillati</taxon>
        <taxon>Bacillota</taxon>
        <taxon>Bacilli</taxon>
        <taxon>Lactobacillales</taxon>
        <taxon>Lactobacillaceae</taxon>
        <taxon>Periweissella</taxon>
    </lineage>
</organism>
<evidence type="ECO:0000256" key="4">
    <source>
        <dbReference type="ARBA" id="ARBA00022989"/>
    </source>
</evidence>
<proteinExistence type="predicted"/>
<sequence>MPIYVQGFLIGIAFVAPIGLQNIFLFNNALAERRGKALLIAIFVWIFDALLSLAGFFGMGAIISANFYVKAAIMGIGSLLVLYIGYTILRSALVQRRAMQMNGDDLATKPKLIQRALPAAIWMAFVVTWANPQAIVDVSMMLGASRATLADDQAVEFILGVLTASATWFMTITTLVSVFKEKIGQRVNYWINLVSAVIVMIYAISLFVKFINLW</sequence>
<dbReference type="KEGG" id="wei:EQG49_12270"/>
<comment type="subcellular location">
    <subcellularLocation>
        <location evidence="1">Cell membrane</location>
        <topology evidence="1">Multi-pass membrane protein</topology>
    </subcellularLocation>
</comment>
<evidence type="ECO:0000256" key="6">
    <source>
        <dbReference type="SAM" id="Phobius"/>
    </source>
</evidence>
<dbReference type="GO" id="GO:0005886">
    <property type="term" value="C:plasma membrane"/>
    <property type="evidence" value="ECO:0007669"/>
    <property type="project" value="UniProtKB-SubCell"/>
</dbReference>
<evidence type="ECO:0000256" key="5">
    <source>
        <dbReference type="ARBA" id="ARBA00023136"/>
    </source>
</evidence>
<keyword evidence="2" id="KW-1003">Cell membrane</keyword>
<evidence type="ECO:0000313" key="7">
    <source>
        <dbReference type="EMBL" id="QBO37173.1"/>
    </source>
</evidence>
<dbReference type="OrthoDB" id="5638726at2"/>
<evidence type="ECO:0000256" key="1">
    <source>
        <dbReference type="ARBA" id="ARBA00004651"/>
    </source>
</evidence>
<dbReference type="Pfam" id="PF01810">
    <property type="entry name" value="LysE"/>
    <property type="match status" value="1"/>
</dbReference>
<evidence type="ECO:0000256" key="3">
    <source>
        <dbReference type="ARBA" id="ARBA00022692"/>
    </source>
</evidence>
<name>A0A4P6YWL4_9LACO</name>
<feature type="transmembrane region" description="Helical" evidence="6">
    <location>
        <begin position="190"/>
        <end position="211"/>
    </location>
</feature>
<feature type="transmembrane region" description="Helical" evidence="6">
    <location>
        <begin position="38"/>
        <end position="62"/>
    </location>
</feature>
<accession>A0A4P6YWL4</accession>
<dbReference type="AlphaFoldDB" id="A0A4P6YWL4"/>